<dbReference type="GO" id="GO:0006637">
    <property type="term" value="P:acyl-CoA metabolic process"/>
    <property type="evidence" value="ECO:0007669"/>
    <property type="project" value="TreeGrafter"/>
</dbReference>
<feature type="domain" description="BAAT/Acyl-CoA thioester hydrolase C-terminal" evidence="3">
    <location>
        <begin position="133"/>
        <end position="293"/>
    </location>
</feature>
<dbReference type="KEGG" id="bgoe:IFJ75_16420"/>
<gene>
    <name evidence="4" type="ORF">IFJ75_16420</name>
</gene>
<evidence type="ECO:0000259" key="3">
    <source>
        <dbReference type="Pfam" id="PF08840"/>
    </source>
</evidence>
<reference evidence="4" key="1">
    <citation type="submission" date="2020-09" db="EMBL/GenBank/DDBJ databases">
        <title>Brevundimonas sp. LVF2 isolated from a puddle in Goettingen, Germany.</title>
        <authorList>
            <person name="Friedrich I."/>
            <person name="Klassen A."/>
            <person name="Hannes N."/>
            <person name="Schneider D."/>
            <person name="Hertel R."/>
            <person name="Daniel R."/>
        </authorList>
    </citation>
    <scope>NUCLEOTIDE SEQUENCE</scope>
    <source>
        <strain evidence="4">LVF2</strain>
    </source>
</reference>
<keyword evidence="5" id="KW-1185">Reference proteome</keyword>
<dbReference type="GO" id="GO:0047617">
    <property type="term" value="F:fatty acyl-CoA hydrolase activity"/>
    <property type="evidence" value="ECO:0007669"/>
    <property type="project" value="TreeGrafter"/>
</dbReference>
<dbReference type="Proteomes" id="UP000663918">
    <property type="component" value="Chromosome"/>
</dbReference>
<dbReference type="EMBL" id="CP062222">
    <property type="protein sequence ID" value="QTC90799.1"/>
    <property type="molecule type" value="Genomic_DNA"/>
</dbReference>
<dbReference type="Pfam" id="PF08840">
    <property type="entry name" value="BAAT_C"/>
    <property type="match status" value="1"/>
</dbReference>
<sequence>MIRHRAVLALAVSAGLTLGAGLAAPARAEPVQAAAQAVVETPIPGFPHAVLYSLPGEEARPVAVILAGADGGDEGGKRFGPILARMGYATVSLPYYSPNWGEYAPPPQYPDLPGSFIDIRIDQIGELREALKAFPTADVERFGLFAASKGSEFALIAASRYSWIDAVVAYTPSDLVWEGWGLEMVEAEGTRSSFSFAGRPLAFMPYRGFVEGLMAGPGKADLRAIHENGRADHPEREAAARIPVEDYPGALMLIAGGRDAQWNSARQAQGIVAAREKAGLKTETLIYPEAGHDLVGGDGGPRSDPRSGGTPEANATARLDAWPRITAFLAESLKL</sequence>
<feature type="chain" id="PRO_5037031406" description="BAAT/Acyl-CoA thioester hydrolase C-terminal domain-containing protein" evidence="2">
    <location>
        <begin position="29"/>
        <end position="335"/>
    </location>
</feature>
<dbReference type="PANTHER" id="PTHR10824">
    <property type="entry name" value="ACYL-COENZYME A THIOESTERASE-RELATED"/>
    <property type="match status" value="1"/>
</dbReference>
<dbReference type="SUPFAM" id="SSF53474">
    <property type="entry name" value="alpha/beta-Hydrolases"/>
    <property type="match status" value="1"/>
</dbReference>
<protein>
    <recommendedName>
        <fullName evidence="3">BAAT/Acyl-CoA thioester hydrolase C-terminal domain-containing protein</fullName>
    </recommendedName>
</protein>
<feature type="signal peptide" evidence="2">
    <location>
        <begin position="1"/>
        <end position="28"/>
    </location>
</feature>
<evidence type="ECO:0000313" key="5">
    <source>
        <dbReference type="Proteomes" id="UP000663918"/>
    </source>
</evidence>
<dbReference type="RefSeq" id="WP_207869519.1">
    <property type="nucleotide sequence ID" value="NZ_CP062222.1"/>
</dbReference>
<dbReference type="GO" id="GO:0006631">
    <property type="term" value="P:fatty acid metabolic process"/>
    <property type="evidence" value="ECO:0007669"/>
    <property type="project" value="TreeGrafter"/>
</dbReference>
<dbReference type="Gene3D" id="3.40.50.1820">
    <property type="entry name" value="alpha/beta hydrolase"/>
    <property type="match status" value="1"/>
</dbReference>
<evidence type="ECO:0000256" key="2">
    <source>
        <dbReference type="SAM" id="SignalP"/>
    </source>
</evidence>
<evidence type="ECO:0000313" key="4">
    <source>
        <dbReference type="EMBL" id="QTC90799.1"/>
    </source>
</evidence>
<evidence type="ECO:0000256" key="1">
    <source>
        <dbReference type="SAM" id="MobiDB-lite"/>
    </source>
</evidence>
<feature type="region of interest" description="Disordered" evidence="1">
    <location>
        <begin position="290"/>
        <end position="315"/>
    </location>
</feature>
<dbReference type="InterPro" id="IPR029058">
    <property type="entry name" value="AB_hydrolase_fold"/>
</dbReference>
<organism evidence="4 5">
    <name type="scientific">Brevundimonas goettingensis</name>
    <dbReference type="NCBI Taxonomy" id="2774190"/>
    <lineage>
        <taxon>Bacteria</taxon>
        <taxon>Pseudomonadati</taxon>
        <taxon>Pseudomonadota</taxon>
        <taxon>Alphaproteobacteria</taxon>
        <taxon>Caulobacterales</taxon>
        <taxon>Caulobacteraceae</taxon>
        <taxon>Brevundimonas</taxon>
    </lineage>
</organism>
<dbReference type="PANTHER" id="PTHR10824:SF4">
    <property type="entry name" value="ACYL-COENZYME A THIOESTERASE 1-LIKE"/>
    <property type="match status" value="1"/>
</dbReference>
<name>A0A975C1M4_9CAUL</name>
<accession>A0A975C1M4</accession>
<dbReference type="InterPro" id="IPR014940">
    <property type="entry name" value="BAAT_C"/>
</dbReference>
<dbReference type="AlphaFoldDB" id="A0A975C1M4"/>
<keyword evidence="2" id="KW-0732">Signal</keyword>
<proteinExistence type="predicted"/>